<dbReference type="Pfam" id="PF20067">
    <property type="entry name" value="SSL_N"/>
    <property type="match status" value="1"/>
</dbReference>
<evidence type="ECO:0000256" key="4">
    <source>
        <dbReference type="SAM" id="Phobius"/>
    </source>
</evidence>
<evidence type="ECO:0000256" key="2">
    <source>
        <dbReference type="ARBA" id="ARBA00022553"/>
    </source>
</evidence>
<name>A0A914EA74_9BILA</name>
<comment type="similarity">
    <text evidence="1">Belongs to the strictosidine synthase family.</text>
</comment>
<dbReference type="InterPro" id="IPR018119">
    <property type="entry name" value="Strictosidine_synth_cons-reg"/>
</dbReference>
<dbReference type="Gene3D" id="2.120.10.30">
    <property type="entry name" value="TolB, C-terminal domain"/>
    <property type="match status" value="1"/>
</dbReference>
<evidence type="ECO:0000256" key="1">
    <source>
        <dbReference type="ARBA" id="ARBA00009191"/>
    </source>
</evidence>
<dbReference type="PANTHER" id="PTHR10426">
    <property type="entry name" value="STRICTOSIDINE SYNTHASE-RELATED"/>
    <property type="match status" value="1"/>
</dbReference>
<evidence type="ECO:0000256" key="3">
    <source>
        <dbReference type="ARBA" id="ARBA00023180"/>
    </source>
</evidence>
<accession>A0A914EA74</accession>
<evidence type="ECO:0000313" key="6">
    <source>
        <dbReference type="Proteomes" id="UP000887540"/>
    </source>
</evidence>
<dbReference type="Pfam" id="PF03088">
    <property type="entry name" value="Str_synth"/>
    <property type="match status" value="1"/>
</dbReference>
<dbReference type="GO" id="GO:0012505">
    <property type="term" value="C:endomembrane system"/>
    <property type="evidence" value="ECO:0007669"/>
    <property type="project" value="TreeGrafter"/>
</dbReference>
<dbReference type="Proteomes" id="UP000887540">
    <property type="component" value="Unplaced"/>
</dbReference>
<evidence type="ECO:0000313" key="7">
    <source>
        <dbReference type="WBParaSite" id="ACRNAN_scaffold6626.g22299.t1"/>
    </source>
</evidence>
<keyword evidence="4" id="KW-0812">Transmembrane</keyword>
<dbReference type="SUPFAM" id="SSF63829">
    <property type="entry name" value="Calcium-dependent phosphotriesterase"/>
    <property type="match status" value="1"/>
</dbReference>
<reference evidence="7" key="1">
    <citation type="submission" date="2022-11" db="UniProtKB">
        <authorList>
            <consortium name="WormBaseParasite"/>
        </authorList>
    </citation>
    <scope>IDENTIFICATION</scope>
</reference>
<proteinExistence type="inferred from homology"/>
<dbReference type="GO" id="GO:0016787">
    <property type="term" value="F:hydrolase activity"/>
    <property type="evidence" value="ECO:0007669"/>
    <property type="project" value="TreeGrafter"/>
</dbReference>
<keyword evidence="4" id="KW-0472">Membrane</keyword>
<dbReference type="InterPro" id="IPR011042">
    <property type="entry name" value="6-blade_b-propeller_TolB-like"/>
</dbReference>
<feature type="transmembrane region" description="Helical" evidence="4">
    <location>
        <begin position="26"/>
        <end position="47"/>
    </location>
</feature>
<protein>
    <submittedName>
        <fullName evidence="7">Strictosidine synthase conserved region domain-containing protein</fullName>
    </submittedName>
</protein>
<sequence>MTSETKEKEDTRKNISSKQNHEKRSLLNYLLVSLAVLLSSILIAILASKYEPVAFYTHQPLKFQGPLAANNKLQNAELLLKDQQVIGPESLIVEGDVIYAAVEDGRILKVVNGKIVKEVILVKDKECQTSGDRLKNPHKCGRPLGMRRLNKDLIVFADAYLGVVTVDVEKGEVKIILPGDTIVDGKPLRFADDLDILDENTVIISDASTKWYHNLVVYDFIEHNPNGRVIQVDLKTGEAKVLLDKLVFPNGIQLFPDKQSVLISETWEYRVTRLYIAGPKKGQHEVFVNLPGAPDNIRLNPRGNFWVAIACTRQQGKFFIWDFLAPYPLIRTLIMQLVPESYIGDFHLWLLQKYGLIVEVDQNGNFVSSLHDPTGEVREVSQIEEDEKYLYVASYHMPFIAKVKK</sequence>
<keyword evidence="6" id="KW-1185">Reference proteome</keyword>
<keyword evidence="2" id="KW-0597">Phosphoprotein</keyword>
<keyword evidence="3" id="KW-0325">Glycoprotein</keyword>
<dbReference type="AlphaFoldDB" id="A0A914EA74"/>
<keyword evidence="4" id="KW-1133">Transmembrane helix</keyword>
<dbReference type="PANTHER" id="PTHR10426:SF88">
    <property type="entry name" value="ADIPOCYTE PLASMA MEMBRANE-ASSOCIATED PROTEIN HEMOMUCIN-RELATED"/>
    <property type="match status" value="1"/>
</dbReference>
<organism evidence="6 7">
    <name type="scientific">Acrobeloides nanus</name>
    <dbReference type="NCBI Taxonomy" id="290746"/>
    <lineage>
        <taxon>Eukaryota</taxon>
        <taxon>Metazoa</taxon>
        <taxon>Ecdysozoa</taxon>
        <taxon>Nematoda</taxon>
        <taxon>Chromadorea</taxon>
        <taxon>Rhabditida</taxon>
        <taxon>Tylenchina</taxon>
        <taxon>Cephalobomorpha</taxon>
        <taxon>Cephaloboidea</taxon>
        <taxon>Cephalobidae</taxon>
        <taxon>Acrobeloides</taxon>
    </lineage>
</organism>
<evidence type="ECO:0000259" key="5">
    <source>
        <dbReference type="Pfam" id="PF03088"/>
    </source>
</evidence>
<dbReference type="WBParaSite" id="ACRNAN_scaffold6626.g22299.t1">
    <property type="protein sequence ID" value="ACRNAN_scaffold6626.g22299.t1"/>
    <property type="gene ID" value="ACRNAN_scaffold6626.g22299"/>
</dbReference>
<feature type="domain" description="Strictosidine synthase conserved region" evidence="5">
    <location>
        <begin position="192"/>
        <end position="278"/>
    </location>
</feature>